<dbReference type="PANTHER" id="PTHR31480">
    <property type="entry name" value="BIFUNCTIONAL LYCOPENE CYCLASE/PHYTOENE SYNTHASE"/>
    <property type="match status" value="1"/>
</dbReference>
<organism evidence="2 3">
    <name type="scientific">Sandarakinorhabdus fusca</name>
    <dbReference type="NCBI Taxonomy" id="1439888"/>
    <lineage>
        <taxon>Bacteria</taxon>
        <taxon>Pseudomonadati</taxon>
        <taxon>Pseudomonadota</taxon>
        <taxon>Alphaproteobacteria</taxon>
        <taxon>Sphingomonadales</taxon>
        <taxon>Sphingosinicellaceae</taxon>
        <taxon>Sandarakinorhabdus</taxon>
    </lineage>
</organism>
<dbReference type="SFLD" id="SFLDG01212">
    <property type="entry name" value="Phytoene_synthase_like"/>
    <property type="match status" value="1"/>
</dbReference>
<dbReference type="Proteomes" id="UP000481327">
    <property type="component" value="Unassembled WGS sequence"/>
</dbReference>
<dbReference type="Gene3D" id="1.10.600.10">
    <property type="entry name" value="Farnesyl Diphosphate Synthase"/>
    <property type="match status" value="1"/>
</dbReference>
<dbReference type="EMBL" id="WIOL01000001">
    <property type="protein sequence ID" value="MQT15696.1"/>
    <property type="molecule type" value="Genomic_DNA"/>
</dbReference>
<dbReference type="SFLD" id="SFLDG01018">
    <property type="entry name" value="Squalene/Phytoene_Synthase_Lik"/>
    <property type="match status" value="1"/>
</dbReference>
<gene>
    <name evidence="2" type="ORF">F3168_00250</name>
</gene>
<protein>
    <submittedName>
        <fullName evidence="2">Phytoene/squalene synthase family protein</fullName>
    </submittedName>
</protein>
<dbReference type="PROSITE" id="PS01045">
    <property type="entry name" value="SQUALEN_PHYTOEN_SYN_2"/>
    <property type="match status" value="1"/>
</dbReference>
<accession>A0A7C9GMT2</accession>
<dbReference type="GO" id="GO:0016117">
    <property type="term" value="P:carotenoid biosynthetic process"/>
    <property type="evidence" value="ECO:0007669"/>
    <property type="project" value="UniProtKB-ARBA"/>
</dbReference>
<dbReference type="CDD" id="cd00683">
    <property type="entry name" value="Trans_IPPS_HH"/>
    <property type="match status" value="1"/>
</dbReference>
<evidence type="ECO:0000256" key="1">
    <source>
        <dbReference type="ARBA" id="ARBA00022679"/>
    </source>
</evidence>
<dbReference type="InterPro" id="IPR033904">
    <property type="entry name" value="Trans_IPPS_HH"/>
</dbReference>
<dbReference type="SFLD" id="SFLDS00005">
    <property type="entry name" value="Isoprenoid_Synthase_Type_I"/>
    <property type="match status" value="1"/>
</dbReference>
<keyword evidence="3" id="KW-1185">Reference proteome</keyword>
<dbReference type="AlphaFoldDB" id="A0A7C9GMT2"/>
<dbReference type="GO" id="GO:0051996">
    <property type="term" value="F:squalene synthase [NAD(P)H] activity"/>
    <property type="evidence" value="ECO:0007669"/>
    <property type="project" value="InterPro"/>
</dbReference>
<comment type="caution">
    <text evidence="2">The sequence shown here is derived from an EMBL/GenBank/DDBJ whole genome shotgun (WGS) entry which is preliminary data.</text>
</comment>
<dbReference type="GO" id="GO:0004311">
    <property type="term" value="F:geranylgeranyl diphosphate synthase activity"/>
    <property type="evidence" value="ECO:0007669"/>
    <property type="project" value="InterPro"/>
</dbReference>
<dbReference type="SUPFAM" id="SSF48576">
    <property type="entry name" value="Terpenoid synthases"/>
    <property type="match status" value="1"/>
</dbReference>
<name>A0A7C9GMT2_9SPHN</name>
<sequence>MGHVVTDVIGHARAAIARGSKSFALASKLFDPVTRDRAMLLYAWCRHTDDVIDGQILGQGRNDDQRPPAERLAEVERLTEMALADQPTGVPAYDALAQVVRETGMPPQYPRDLVEGFRIDMEERPFRTFDDTLAYCYHVAGCVGVMMAIVMGVSPDDEPTLDRACDLGIAFQLNNIARDVVEDAMNGRRYIPDDWLASVDLLPNSFAFPANRRQLARLVARLVFAAETYEASAQFGTPALSRRAAWAVLAAARIYGGIGRKVRDAGADGLEHRMSTSKAEKLQAVSVAFAETLTRARRWPLPGPPRDGLWTRPR</sequence>
<evidence type="ECO:0000313" key="3">
    <source>
        <dbReference type="Proteomes" id="UP000481327"/>
    </source>
</evidence>
<evidence type="ECO:0000313" key="2">
    <source>
        <dbReference type="EMBL" id="MQT15696.1"/>
    </source>
</evidence>
<dbReference type="InterPro" id="IPR008949">
    <property type="entry name" value="Isoprenoid_synthase_dom_sf"/>
</dbReference>
<dbReference type="InterPro" id="IPR002060">
    <property type="entry name" value="Squ/phyt_synthse"/>
</dbReference>
<dbReference type="InterPro" id="IPR019845">
    <property type="entry name" value="Squalene/phytoene_synthase_CS"/>
</dbReference>
<reference evidence="2 3" key="1">
    <citation type="submission" date="2019-09" db="EMBL/GenBank/DDBJ databases">
        <title>Polymorphobacter sp. isolated from a lake in China.</title>
        <authorList>
            <person name="Liu Z."/>
        </authorList>
    </citation>
    <scope>NUCLEOTIDE SEQUENCE [LARGE SCALE GENOMIC DNA]</scope>
    <source>
        <strain evidence="2 3">D40P</strain>
    </source>
</reference>
<dbReference type="Pfam" id="PF00494">
    <property type="entry name" value="SQS_PSY"/>
    <property type="match status" value="1"/>
</dbReference>
<dbReference type="InterPro" id="IPR044843">
    <property type="entry name" value="Trans_IPPS_bact-type"/>
</dbReference>
<proteinExistence type="predicted"/>
<keyword evidence="1" id="KW-0808">Transferase</keyword>